<name>A0ABM8I8E3_9BACE</name>
<keyword evidence="2 8" id="KW-0813">Transport</keyword>
<dbReference type="InterPro" id="IPR012910">
    <property type="entry name" value="Plug_dom"/>
</dbReference>
<keyword evidence="6 8" id="KW-0472">Membrane</keyword>
<sequence>MKKWKESFRTFQHFKAGLLLMLMSLSAMAVYAQSGTVKGTVFDENGEPFIGVSVAEKGTKNGTITDIDGKYAISVRDLKNAVLKFSFIGHETIEEAVKGRKVIDVKITTSVTVLNEVVAIGYGNVKKRDLTGSIASVKSEDILRTAPATINQALQGKIAGVLVSQSDGAPGAGISIQIRGANSFTTSAEPLYVIDGVPFNTGNAPDTDYATKQTNNPLSLINPRDVKSIEVLKDASATAIYGSRGANGVILITTKNGSEGRTKIELSANYGVSKPVKLIEVLNASEYAQFRNEETIMGYKYDGKDYVSDESLPFPIPGRWTFEKLKDPNTGQIVNVDSTYLPSPQDFANGYMNNGTDWQKQIYQTAFSQDYNLSLSGGDKKGQYMLSMGMLDQQGIILKSYFKRYTVRSNINRKVTDWFEIGNNLTASKSLNRMARTNTETYGIVNDAIGFNPTRNIYDPDQPSGYSEDFSNGLSNPYLYVRTAKNLLESMNLYNSTYATITFNKHLNFRQNLGYGYSQSKRNQYYNRYISGGVAPTNGYASQADDYYESVTTESLLSFNMDINKAHHVDAVAGWSYENVNWGGKSMSGSGFANDLNEENNMYAAIVQNKNYSNKGKTSLMSYLGRVNYILLDKYLLTASFRRDGSSRLANHRWSNFASGAVAWRLSEEKFIKNLNIFDNLKLRFSYGQTGNQSVNAYATRSRFTVQQYPVNGALTNGFAEDRWGGPAAPNLKWETTDQYNIGMDVGFFDNRVNFVFDVYRKKTHDLLQYVYTDMSSGFLSMASNYGNVQNEGLEISGNFLIVKDRDFTWRMDANMSFNRNKVGGLNSDQFSDVCWGLESMFLRRNGEPIGVIYGYQEDGYFDNEAEVRANPLYKNESDAKIKSMIGQVKYKDNNGDGIIDNKDKAIIGNTNPDFTYGITNTITYKDFILSFFLQGTKGNDILNVNMKNYDMASTTNMPKFVWDNRWTESNRENAQFPRADITYTRSLKASDRFVENGEYLRMKNVSLTYRFNNPIKEIEAVNLTFAVNNLFTITKYRWYDPDVNTFGSDTSRRGVDMDSYPSARTFNLGIQVTF</sequence>
<gene>
    <name evidence="13" type="ORF">BSYN_00370</name>
</gene>
<dbReference type="InterPro" id="IPR000531">
    <property type="entry name" value="Beta-barrel_TonB"/>
</dbReference>
<keyword evidence="4 8" id="KW-0812">Transmembrane</keyword>
<evidence type="ECO:0000256" key="4">
    <source>
        <dbReference type="ARBA" id="ARBA00022692"/>
    </source>
</evidence>
<dbReference type="Gene3D" id="2.170.130.10">
    <property type="entry name" value="TonB-dependent receptor, plug domain"/>
    <property type="match status" value="1"/>
</dbReference>
<feature type="domain" description="TonB-dependent receptor-like beta-barrel" evidence="11">
    <location>
        <begin position="455"/>
        <end position="1031"/>
    </location>
</feature>
<dbReference type="Gene3D" id="2.60.40.1120">
    <property type="entry name" value="Carboxypeptidase-like, regulatory domain"/>
    <property type="match status" value="1"/>
</dbReference>
<keyword evidence="3 8" id="KW-1134">Transmembrane beta strand</keyword>
<dbReference type="InterPro" id="IPR037066">
    <property type="entry name" value="Plug_dom_sf"/>
</dbReference>
<dbReference type="Gene3D" id="2.40.170.20">
    <property type="entry name" value="TonB-dependent receptor, beta-barrel domain"/>
    <property type="match status" value="1"/>
</dbReference>
<dbReference type="Proteomes" id="UP001496674">
    <property type="component" value="Chromosome"/>
</dbReference>
<dbReference type="Pfam" id="PF07715">
    <property type="entry name" value="Plug"/>
    <property type="match status" value="1"/>
</dbReference>
<evidence type="ECO:0000313" key="14">
    <source>
        <dbReference type="Proteomes" id="UP001496674"/>
    </source>
</evidence>
<keyword evidence="10" id="KW-0732">Signal</keyword>
<keyword evidence="7 8" id="KW-0998">Cell outer membrane</keyword>
<keyword evidence="14" id="KW-1185">Reference proteome</keyword>
<dbReference type="InterPro" id="IPR008969">
    <property type="entry name" value="CarboxyPept-like_regulatory"/>
</dbReference>
<evidence type="ECO:0000259" key="12">
    <source>
        <dbReference type="Pfam" id="PF07715"/>
    </source>
</evidence>
<evidence type="ECO:0000256" key="7">
    <source>
        <dbReference type="ARBA" id="ARBA00023237"/>
    </source>
</evidence>
<evidence type="ECO:0000256" key="3">
    <source>
        <dbReference type="ARBA" id="ARBA00022452"/>
    </source>
</evidence>
<proteinExistence type="inferred from homology"/>
<comment type="subcellular location">
    <subcellularLocation>
        <location evidence="1 8">Cell outer membrane</location>
        <topology evidence="1 8">Multi-pass membrane protein</topology>
    </subcellularLocation>
</comment>
<evidence type="ECO:0000313" key="13">
    <source>
        <dbReference type="EMBL" id="BEG97772.1"/>
    </source>
</evidence>
<dbReference type="SUPFAM" id="SSF49464">
    <property type="entry name" value="Carboxypeptidase regulatory domain-like"/>
    <property type="match status" value="1"/>
</dbReference>
<organism evidence="13 14">
    <name type="scientific">Bacteroides sedimenti</name>
    <dbReference type="NCBI Taxonomy" id="2136147"/>
    <lineage>
        <taxon>Bacteria</taxon>
        <taxon>Pseudomonadati</taxon>
        <taxon>Bacteroidota</taxon>
        <taxon>Bacteroidia</taxon>
        <taxon>Bacteroidales</taxon>
        <taxon>Bacteroidaceae</taxon>
        <taxon>Bacteroides</taxon>
    </lineage>
</organism>
<dbReference type="InterPro" id="IPR023996">
    <property type="entry name" value="TonB-dep_OMP_SusC/RagA"/>
</dbReference>
<dbReference type="NCBIfam" id="TIGR04057">
    <property type="entry name" value="SusC_RagA_signa"/>
    <property type="match status" value="1"/>
</dbReference>
<evidence type="ECO:0000256" key="5">
    <source>
        <dbReference type="ARBA" id="ARBA00023077"/>
    </source>
</evidence>
<evidence type="ECO:0000259" key="11">
    <source>
        <dbReference type="Pfam" id="PF00593"/>
    </source>
</evidence>
<dbReference type="Pfam" id="PF13715">
    <property type="entry name" value="CarbopepD_reg_2"/>
    <property type="match status" value="1"/>
</dbReference>
<evidence type="ECO:0000256" key="8">
    <source>
        <dbReference type="PROSITE-ProRule" id="PRU01360"/>
    </source>
</evidence>
<dbReference type="InterPro" id="IPR039426">
    <property type="entry name" value="TonB-dep_rcpt-like"/>
</dbReference>
<evidence type="ECO:0000256" key="2">
    <source>
        <dbReference type="ARBA" id="ARBA00022448"/>
    </source>
</evidence>
<feature type="chain" id="PRO_5046214923" evidence="10">
    <location>
        <begin position="30"/>
        <end position="1075"/>
    </location>
</feature>
<keyword evidence="5 9" id="KW-0798">TonB box</keyword>
<evidence type="ECO:0000256" key="1">
    <source>
        <dbReference type="ARBA" id="ARBA00004571"/>
    </source>
</evidence>
<accession>A0ABM8I8E3</accession>
<dbReference type="NCBIfam" id="TIGR04056">
    <property type="entry name" value="OMP_RagA_SusC"/>
    <property type="match status" value="1"/>
</dbReference>
<dbReference type="InterPro" id="IPR036942">
    <property type="entry name" value="Beta-barrel_TonB_sf"/>
</dbReference>
<evidence type="ECO:0000256" key="6">
    <source>
        <dbReference type="ARBA" id="ARBA00023136"/>
    </source>
</evidence>
<dbReference type="EMBL" id="AP028055">
    <property type="protein sequence ID" value="BEG97772.1"/>
    <property type="molecule type" value="Genomic_DNA"/>
</dbReference>
<dbReference type="PROSITE" id="PS52016">
    <property type="entry name" value="TONB_DEPENDENT_REC_3"/>
    <property type="match status" value="1"/>
</dbReference>
<protein>
    <submittedName>
        <fullName evidence="13">SusC/RagA family TonB-linked outer membrane protein</fullName>
    </submittedName>
</protein>
<dbReference type="Pfam" id="PF00593">
    <property type="entry name" value="TonB_dep_Rec_b-barrel"/>
    <property type="match status" value="1"/>
</dbReference>
<reference evidence="13 14" key="1">
    <citation type="submission" date="2023-04" db="EMBL/GenBank/DDBJ databases">
        <title>Draft genome sequence of acteroides sedimenti strain YN3PY1.</title>
        <authorList>
            <person name="Yoshida N."/>
        </authorList>
    </citation>
    <scope>NUCLEOTIDE SEQUENCE [LARGE SCALE GENOMIC DNA]</scope>
    <source>
        <strain evidence="13 14">YN3PY1</strain>
    </source>
</reference>
<evidence type="ECO:0000256" key="10">
    <source>
        <dbReference type="SAM" id="SignalP"/>
    </source>
</evidence>
<dbReference type="RefSeq" id="WP_353332130.1">
    <property type="nucleotide sequence ID" value="NZ_AP028055.1"/>
</dbReference>
<feature type="signal peptide" evidence="10">
    <location>
        <begin position="1"/>
        <end position="29"/>
    </location>
</feature>
<dbReference type="InterPro" id="IPR023997">
    <property type="entry name" value="TonB-dep_OMP_SusC/RagA_CS"/>
</dbReference>
<dbReference type="SUPFAM" id="SSF56935">
    <property type="entry name" value="Porins"/>
    <property type="match status" value="1"/>
</dbReference>
<feature type="domain" description="TonB-dependent receptor plug" evidence="12">
    <location>
        <begin position="126"/>
        <end position="249"/>
    </location>
</feature>
<evidence type="ECO:0000256" key="9">
    <source>
        <dbReference type="RuleBase" id="RU003357"/>
    </source>
</evidence>
<comment type="similarity">
    <text evidence="8 9">Belongs to the TonB-dependent receptor family.</text>
</comment>